<keyword evidence="3 7" id="KW-0805">Transcription regulation</keyword>
<dbReference type="GO" id="GO:0005737">
    <property type="term" value="C:cytoplasm"/>
    <property type="evidence" value="ECO:0007669"/>
    <property type="project" value="UniProtKB-SubCell"/>
</dbReference>
<protein>
    <recommendedName>
        <fullName evidence="7">Redox-sensing transcriptional repressor Rex</fullName>
    </recommendedName>
</protein>
<keyword evidence="2 7" id="KW-0678">Repressor</keyword>
<comment type="caution">
    <text evidence="9">The sequence shown here is derived from an EMBL/GenBank/DDBJ whole genome shotgun (WGS) entry which is preliminary data.</text>
</comment>
<dbReference type="Gene3D" id="1.10.10.10">
    <property type="entry name" value="Winged helix-like DNA-binding domain superfamily/Winged helix DNA-binding domain"/>
    <property type="match status" value="1"/>
</dbReference>
<evidence type="ECO:0000256" key="4">
    <source>
        <dbReference type="ARBA" id="ARBA00023027"/>
    </source>
</evidence>
<dbReference type="PANTHER" id="PTHR35786:SF1">
    <property type="entry name" value="REDOX-SENSING TRANSCRIPTIONAL REPRESSOR REX 1"/>
    <property type="match status" value="1"/>
</dbReference>
<evidence type="ECO:0000256" key="5">
    <source>
        <dbReference type="ARBA" id="ARBA00023125"/>
    </source>
</evidence>
<dbReference type="Gene3D" id="3.40.50.720">
    <property type="entry name" value="NAD(P)-binding Rossmann-like Domain"/>
    <property type="match status" value="1"/>
</dbReference>
<dbReference type="NCBIfam" id="NF003994">
    <property type="entry name" value="PRK05472.2-3"/>
    <property type="match status" value="1"/>
</dbReference>
<dbReference type="Pfam" id="PF02629">
    <property type="entry name" value="CoA_binding"/>
    <property type="match status" value="1"/>
</dbReference>
<dbReference type="InterPro" id="IPR003781">
    <property type="entry name" value="CoA-bd"/>
</dbReference>
<evidence type="ECO:0000313" key="9">
    <source>
        <dbReference type="EMBL" id="RLE13781.1"/>
    </source>
</evidence>
<evidence type="ECO:0000256" key="2">
    <source>
        <dbReference type="ARBA" id="ARBA00022491"/>
    </source>
</evidence>
<comment type="subunit">
    <text evidence="7">Homodimer.</text>
</comment>
<gene>
    <name evidence="7" type="primary">rex</name>
    <name evidence="9" type="ORF">DRJ04_03645</name>
</gene>
<dbReference type="GO" id="GO:0051775">
    <property type="term" value="P:response to redox state"/>
    <property type="evidence" value="ECO:0007669"/>
    <property type="project" value="InterPro"/>
</dbReference>
<dbReference type="EMBL" id="QMQA01000077">
    <property type="protein sequence ID" value="RLE13781.1"/>
    <property type="molecule type" value="Genomic_DNA"/>
</dbReference>
<organism evidence="9 10">
    <name type="scientific">Aerophobetes bacterium</name>
    <dbReference type="NCBI Taxonomy" id="2030807"/>
    <lineage>
        <taxon>Bacteria</taxon>
        <taxon>Candidatus Aerophobota</taxon>
    </lineage>
</organism>
<comment type="similarity">
    <text evidence="7">Belongs to the transcriptional regulatory Rex family.</text>
</comment>
<keyword evidence="5 7" id="KW-0238">DNA-binding</keyword>
<dbReference type="InterPro" id="IPR036291">
    <property type="entry name" value="NAD(P)-bd_dom_sf"/>
</dbReference>
<evidence type="ECO:0000256" key="6">
    <source>
        <dbReference type="ARBA" id="ARBA00023163"/>
    </source>
</evidence>
<dbReference type="InterPro" id="IPR022876">
    <property type="entry name" value="Tscrpt_rep_Rex"/>
</dbReference>
<dbReference type="SUPFAM" id="SSF51735">
    <property type="entry name" value="NAD(P)-binding Rossmann-fold domains"/>
    <property type="match status" value="1"/>
</dbReference>
<dbReference type="SUPFAM" id="SSF46785">
    <property type="entry name" value="Winged helix' DNA-binding domain"/>
    <property type="match status" value="1"/>
</dbReference>
<dbReference type="NCBIfam" id="NF003989">
    <property type="entry name" value="PRK05472.1-3"/>
    <property type="match status" value="1"/>
</dbReference>
<dbReference type="InterPro" id="IPR036390">
    <property type="entry name" value="WH_DNA-bd_sf"/>
</dbReference>
<keyword evidence="4 7" id="KW-0520">NAD</keyword>
<evidence type="ECO:0000259" key="8">
    <source>
        <dbReference type="SMART" id="SM00881"/>
    </source>
</evidence>
<dbReference type="GO" id="GO:0003677">
    <property type="term" value="F:DNA binding"/>
    <property type="evidence" value="ECO:0007669"/>
    <property type="project" value="UniProtKB-UniRule"/>
</dbReference>
<dbReference type="Pfam" id="PF06971">
    <property type="entry name" value="Put_DNA-bind_N"/>
    <property type="match status" value="1"/>
</dbReference>
<dbReference type="HAMAP" id="MF_01131">
    <property type="entry name" value="Rex"/>
    <property type="match status" value="1"/>
</dbReference>
<dbReference type="InterPro" id="IPR036388">
    <property type="entry name" value="WH-like_DNA-bd_sf"/>
</dbReference>
<evidence type="ECO:0000256" key="7">
    <source>
        <dbReference type="HAMAP-Rule" id="MF_01131"/>
    </source>
</evidence>
<name>A0A662DHJ2_UNCAE</name>
<keyword evidence="6 7" id="KW-0804">Transcription</keyword>
<comment type="function">
    <text evidence="7">Modulates transcription in response to changes in cellular NADH/NAD(+) redox state.</text>
</comment>
<dbReference type="AlphaFoldDB" id="A0A662DHJ2"/>
<dbReference type="InterPro" id="IPR009718">
    <property type="entry name" value="Rex_DNA-bd_C_dom"/>
</dbReference>
<evidence type="ECO:0000256" key="3">
    <source>
        <dbReference type="ARBA" id="ARBA00023015"/>
    </source>
</evidence>
<dbReference type="Proteomes" id="UP000280417">
    <property type="component" value="Unassembled WGS sequence"/>
</dbReference>
<feature type="binding site" evidence="7">
    <location>
        <begin position="88"/>
        <end position="93"/>
    </location>
    <ligand>
        <name>NAD(+)</name>
        <dbReference type="ChEBI" id="CHEBI:57540"/>
    </ligand>
</feature>
<dbReference type="SMART" id="SM00881">
    <property type="entry name" value="CoA_binding"/>
    <property type="match status" value="1"/>
</dbReference>
<dbReference type="NCBIfam" id="NF003995">
    <property type="entry name" value="PRK05472.2-4"/>
    <property type="match status" value="1"/>
</dbReference>
<dbReference type="PANTHER" id="PTHR35786">
    <property type="entry name" value="REDOX-SENSING TRANSCRIPTIONAL REPRESSOR REX"/>
    <property type="match status" value="1"/>
</dbReference>
<dbReference type="GO" id="GO:0003700">
    <property type="term" value="F:DNA-binding transcription factor activity"/>
    <property type="evidence" value="ECO:0007669"/>
    <property type="project" value="UniProtKB-UniRule"/>
</dbReference>
<dbReference type="InterPro" id="IPR058236">
    <property type="entry name" value="Rex_actinobacterial-type"/>
</dbReference>
<proteinExistence type="inferred from homology"/>
<keyword evidence="1 7" id="KW-0963">Cytoplasm</keyword>
<evidence type="ECO:0000256" key="1">
    <source>
        <dbReference type="ARBA" id="ARBA00022490"/>
    </source>
</evidence>
<comment type="caution">
    <text evidence="7">Lacks conserved residue(s) required for the propagation of feature annotation.</text>
</comment>
<dbReference type="NCBIfam" id="NF003996">
    <property type="entry name" value="PRK05472.2-5"/>
    <property type="match status" value="1"/>
</dbReference>
<reference evidence="9 10" key="1">
    <citation type="submission" date="2018-06" db="EMBL/GenBank/DDBJ databases">
        <title>Extensive metabolic versatility and redundancy in microbially diverse, dynamic hydrothermal sediments.</title>
        <authorList>
            <person name="Dombrowski N."/>
            <person name="Teske A."/>
            <person name="Baker B.J."/>
        </authorList>
    </citation>
    <scope>NUCLEOTIDE SEQUENCE [LARGE SCALE GENOMIC DNA]</scope>
    <source>
        <strain evidence="9">B3_G15</strain>
    </source>
</reference>
<dbReference type="NCBIfam" id="NF003993">
    <property type="entry name" value="PRK05472.2-2"/>
    <property type="match status" value="1"/>
</dbReference>
<comment type="subcellular location">
    <subcellularLocation>
        <location evidence="7">Cytoplasm</location>
    </subcellularLocation>
</comment>
<accession>A0A662DHJ2</accession>
<evidence type="ECO:0000313" key="10">
    <source>
        <dbReference type="Proteomes" id="UP000280417"/>
    </source>
</evidence>
<sequence>MTKEKVPESAAVRLSLYLRHLREMREEEMISSEQLAQFIGVSGARVRKDLSYFGQFGTRGKGYIVGKLRKQISKSLGLNRIWNIGLVGVGKLGRALLNYFTFKKSGFYIKAGFDVNPDKIGKKVAGVKIYHPYQMPKIIREQKIQMGIIAVPAGAAQESADLLIISGIKAILNFSPVRVIVPSYVKLRNFDITSQLEVIPYYIINSSRLTLPKGNLSISDD</sequence>
<dbReference type="GO" id="GO:0045892">
    <property type="term" value="P:negative regulation of DNA-templated transcription"/>
    <property type="evidence" value="ECO:0007669"/>
    <property type="project" value="InterPro"/>
</dbReference>
<feature type="domain" description="CoA-binding" evidence="8">
    <location>
        <begin position="77"/>
        <end position="178"/>
    </location>
</feature>